<protein>
    <recommendedName>
        <fullName evidence="12">Cation:proton antiporter</fullName>
    </recommendedName>
</protein>
<feature type="transmembrane region" description="Helical" evidence="9">
    <location>
        <begin position="60"/>
        <end position="80"/>
    </location>
</feature>
<evidence type="ECO:0000256" key="6">
    <source>
        <dbReference type="ARBA" id="ARBA00022989"/>
    </source>
</evidence>
<keyword evidence="11" id="KW-1185">Reference proteome</keyword>
<evidence type="ECO:0000256" key="8">
    <source>
        <dbReference type="SAM" id="MobiDB-lite"/>
    </source>
</evidence>
<sequence>MSVLLVAAACVLGVAALLATVRMTMGPTMLDRAVAFDVVVAITIAAVAVDAAARRTAENLPLLLVATMLGFVGSISIARFSPGSDHVEASDDDEDDDDRLGGPAPGGERRGDSDDVDSTAERSL</sequence>
<gene>
    <name evidence="10" type="ORF">GCM10023340_37680</name>
</gene>
<dbReference type="RefSeq" id="WP_345462335.1">
    <property type="nucleotide sequence ID" value="NZ_BAABKG010000005.1"/>
</dbReference>
<evidence type="ECO:0000256" key="2">
    <source>
        <dbReference type="ARBA" id="ARBA00009212"/>
    </source>
</evidence>
<evidence type="ECO:0000256" key="3">
    <source>
        <dbReference type="ARBA" id="ARBA00022448"/>
    </source>
</evidence>
<keyword evidence="3" id="KW-0813">Transport</keyword>
<evidence type="ECO:0000256" key="9">
    <source>
        <dbReference type="SAM" id="Phobius"/>
    </source>
</evidence>
<comment type="subcellular location">
    <subcellularLocation>
        <location evidence="1">Cell membrane</location>
        <topology evidence="1">Multi-pass membrane protein</topology>
    </subcellularLocation>
</comment>
<dbReference type="EMBL" id="BAABKG010000005">
    <property type="protein sequence ID" value="GAA5154317.1"/>
    <property type="molecule type" value="Genomic_DNA"/>
</dbReference>
<dbReference type="PANTHER" id="PTHR34702:SF1">
    <property type="entry name" value="NA(+)_H(+) ANTIPORTER SUBUNIT F"/>
    <property type="match status" value="1"/>
</dbReference>
<dbReference type="Pfam" id="PF04066">
    <property type="entry name" value="MrpF_PhaF"/>
    <property type="match status" value="1"/>
</dbReference>
<evidence type="ECO:0000256" key="7">
    <source>
        <dbReference type="ARBA" id="ARBA00023136"/>
    </source>
</evidence>
<dbReference type="Proteomes" id="UP001500221">
    <property type="component" value="Unassembled WGS sequence"/>
</dbReference>
<evidence type="ECO:0000313" key="10">
    <source>
        <dbReference type="EMBL" id="GAA5154317.1"/>
    </source>
</evidence>
<feature type="region of interest" description="Disordered" evidence="8">
    <location>
        <begin position="81"/>
        <end position="124"/>
    </location>
</feature>
<keyword evidence="5 9" id="KW-0812">Transmembrane</keyword>
<dbReference type="PANTHER" id="PTHR34702">
    <property type="entry name" value="NA(+)/H(+) ANTIPORTER SUBUNIT F1"/>
    <property type="match status" value="1"/>
</dbReference>
<reference evidence="11" key="1">
    <citation type="journal article" date="2019" name="Int. J. Syst. Evol. Microbiol.">
        <title>The Global Catalogue of Microorganisms (GCM) 10K type strain sequencing project: providing services to taxonomists for standard genome sequencing and annotation.</title>
        <authorList>
            <consortium name="The Broad Institute Genomics Platform"/>
            <consortium name="The Broad Institute Genome Sequencing Center for Infectious Disease"/>
            <person name="Wu L."/>
            <person name="Ma J."/>
        </authorList>
    </citation>
    <scope>NUCLEOTIDE SEQUENCE [LARGE SCALE GENOMIC DNA]</scope>
    <source>
        <strain evidence="11">JCM 18459</strain>
    </source>
</reference>
<evidence type="ECO:0000256" key="1">
    <source>
        <dbReference type="ARBA" id="ARBA00004651"/>
    </source>
</evidence>
<name>A0ABP9PYS7_9ACTN</name>
<feature type="compositionally biased region" description="Basic and acidic residues" evidence="8">
    <location>
        <begin position="107"/>
        <end position="124"/>
    </location>
</feature>
<dbReference type="InterPro" id="IPR007208">
    <property type="entry name" value="MrpF/PhaF-like"/>
</dbReference>
<keyword evidence="7 9" id="KW-0472">Membrane</keyword>
<organism evidence="10 11">
    <name type="scientific">Nocardioides marinquilinus</name>
    <dbReference type="NCBI Taxonomy" id="1210400"/>
    <lineage>
        <taxon>Bacteria</taxon>
        <taxon>Bacillati</taxon>
        <taxon>Actinomycetota</taxon>
        <taxon>Actinomycetes</taxon>
        <taxon>Propionibacteriales</taxon>
        <taxon>Nocardioidaceae</taxon>
        <taxon>Nocardioides</taxon>
    </lineage>
</organism>
<accession>A0ABP9PYS7</accession>
<evidence type="ECO:0000313" key="11">
    <source>
        <dbReference type="Proteomes" id="UP001500221"/>
    </source>
</evidence>
<keyword evidence="6 9" id="KW-1133">Transmembrane helix</keyword>
<evidence type="ECO:0000256" key="4">
    <source>
        <dbReference type="ARBA" id="ARBA00022475"/>
    </source>
</evidence>
<comment type="similarity">
    <text evidence="2">Belongs to the CPA3 antiporters (TC 2.A.63) subunit F family.</text>
</comment>
<proteinExistence type="inferred from homology"/>
<keyword evidence="4" id="KW-1003">Cell membrane</keyword>
<evidence type="ECO:0000256" key="5">
    <source>
        <dbReference type="ARBA" id="ARBA00022692"/>
    </source>
</evidence>
<comment type="caution">
    <text evidence="10">The sequence shown here is derived from an EMBL/GenBank/DDBJ whole genome shotgun (WGS) entry which is preliminary data.</text>
</comment>
<evidence type="ECO:0008006" key="12">
    <source>
        <dbReference type="Google" id="ProtNLM"/>
    </source>
</evidence>
<feature type="transmembrane region" description="Helical" evidence="9">
    <location>
        <begin position="33"/>
        <end position="53"/>
    </location>
</feature>